<comment type="catalytic activity">
    <reaction evidence="11">
        <text>a 1,2-diacyl-sn-glycero-3-phosphoethanolamine(in) = a 1,2-diacyl-sn-glycero-3-phosphoethanolamine(out)</text>
        <dbReference type="Rhea" id="RHEA:38895"/>
        <dbReference type="ChEBI" id="CHEBI:64612"/>
    </reaction>
</comment>
<evidence type="ECO:0000256" key="2">
    <source>
        <dbReference type="ARBA" id="ARBA00004623"/>
    </source>
</evidence>
<sequence>MQMMSDRVLEPAFNSYANVGEEFREHVACLVAAASLHLSNQTVASSVENDYKIRFQDLGLLLCASSGPQKGSTYGVEYLHKTGYVNVAGGVLVEADRQF</sequence>
<reference evidence="12 13" key="1">
    <citation type="submission" date="2020-10" db="EMBL/GenBank/DDBJ databases">
        <title>The Coptis chinensis genome and diversification of protoberbering-type alkaloids.</title>
        <authorList>
            <person name="Wang B."/>
            <person name="Shu S."/>
            <person name="Song C."/>
            <person name="Liu Y."/>
        </authorList>
    </citation>
    <scope>NUCLEOTIDE SEQUENCE [LARGE SCALE GENOMIC DNA]</scope>
    <source>
        <strain evidence="12">HL-2020</strain>
        <tissue evidence="12">Leaf</tissue>
    </source>
</reference>
<name>A0A835HSM2_9MAGN</name>
<evidence type="ECO:0000256" key="5">
    <source>
        <dbReference type="ARBA" id="ARBA00022448"/>
    </source>
</evidence>
<comment type="caution">
    <text evidence="12">The sequence shown here is derived from an EMBL/GenBank/DDBJ whole genome shotgun (WGS) entry which is preliminary data.</text>
</comment>
<dbReference type="GO" id="GO:0005789">
    <property type="term" value="C:endoplasmic reticulum membrane"/>
    <property type="evidence" value="ECO:0007669"/>
    <property type="project" value="UniProtKB-SubCell"/>
</dbReference>
<evidence type="ECO:0000256" key="8">
    <source>
        <dbReference type="ARBA" id="ARBA00023055"/>
    </source>
</evidence>
<dbReference type="GO" id="GO:0000422">
    <property type="term" value="P:autophagy of mitochondrion"/>
    <property type="evidence" value="ECO:0007669"/>
    <property type="project" value="TreeGrafter"/>
</dbReference>
<dbReference type="PANTHER" id="PTHR13190">
    <property type="entry name" value="AUTOPHAGY-RELATED 2, ISOFORM A"/>
    <property type="match status" value="1"/>
</dbReference>
<dbReference type="GO" id="GO:0061723">
    <property type="term" value="P:glycophagy"/>
    <property type="evidence" value="ECO:0007669"/>
    <property type="project" value="TreeGrafter"/>
</dbReference>
<keyword evidence="8" id="KW-0445">Lipid transport</keyword>
<keyword evidence="9" id="KW-0472">Membrane</keyword>
<dbReference type="InterPro" id="IPR026849">
    <property type="entry name" value="ATG2"/>
</dbReference>
<keyword evidence="5" id="KW-0813">Transport</keyword>
<evidence type="ECO:0000256" key="3">
    <source>
        <dbReference type="ARBA" id="ARBA00009714"/>
    </source>
</evidence>
<dbReference type="GO" id="GO:0000045">
    <property type="term" value="P:autophagosome assembly"/>
    <property type="evidence" value="ECO:0007669"/>
    <property type="project" value="TreeGrafter"/>
</dbReference>
<organism evidence="12 13">
    <name type="scientific">Coptis chinensis</name>
    <dbReference type="NCBI Taxonomy" id="261450"/>
    <lineage>
        <taxon>Eukaryota</taxon>
        <taxon>Viridiplantae</taxon>
        <taxon>Streptophyta</taxon>
        <taxon>Embryophyta</taxon>
        <taxon>Tracheophyta</taxon>
        <taxon>Spermatophyta</taxon>
        <taxon>Magnoliopsida</taxon>
        <taxon>Ranunculales</taxon>
        <taxon>Ranunculaceae</taxon>
        <taxon>Coptidoideae</taxon>
        <taxon>Coptis</taxon>
    </lineage>
</organism>
<dbReference type="GO" id="GO:0006869">
    <property type="term" value="P:lipid transport"/>
    <property type="evidence" value="ECO:0007669"/>
    <property type="project" value="UniProtKB-KW"/>
</dbReference>
<evidence type="ECO:0000256" key="7">
    <source>
        <dbReference type="ARBA" id="ARBA00023006"/>
    </source>
</evidence>
<dbReference type="EMBL" id="JADFTS010000005">
    <property type="protein sequence ID" value="KAF9604634.1"/>
    <property type="molecule type" value="Genomic_DNA"/>
</dbReference>
<evidence type="ECO:0000256" key="11">
    <source>
        <dbReference type="ARBA" id="ARBA00024615"/>
    </source>
</evidence>
<dbReference type="AlphaFoldDB" id="A0A835HSM2"/>
<gene>
    <name evidence="12" type="ORF">IFM89_008900</name>
</gene>
<dbReference type="GO" id="GO:0043495">
    <property type="term" value="F:protein-membrane adaptor activity"/>
    <property type="evidence" value="ECO:0007669"/>
    <property type="project" value="TreeGrafter"/>
</dbReference>
<evidence type="ECO:0000256" key="6">
    <source>
        <dbReference type="ARBA" id="ARBA00022824"/>
    </source>
</evidence>
<keyword evidence="13" id="KW-1185">Reference proteome</keyword>
<dbReference type="PANTHER" id="PTHR13190:SF1">
    <property type="entry name" value="AUTOPHAGY-RELATED 2, ISOFORM A"/>
    <property type="match status" value="1"/>
</dbReference>
<dbReference type="GO" id="GO:0061709">
    <property type="term" value="P:reticulophagy"/>
    <property type="evidence" value="ECO:0007669"/>
    <property type="project" value="TreeGrafter"/>
</dbReference>
<evidence type="ECO:0000313" key="12">
    <source>
        <dbReference type="EMBL" id="KAF9604634.1"/>
    </source>
</evidence>
<comment type="catalytic activity">
    <reaction evidence="10">
        <text>a 1,2-diacyl-sn-glycero-3-phospho-L-serine(in) = a 1,2-diacyl-sn-glycero-3-phospho-L-serine(out)</text>
        <dbReference type="Rhea" id="RHEA:38663"/>
        <dbReference type="ChEBI" id="CHEBI:57262"/>
    </reaction>
</comment>
<comment type="similarity">
    <text evidence="3">Belongs to the ATG2 family.</text>
</comment>
<dbReference type="GO" id="GO:0034045">
    <property type="term" value="C:phagophore assembly site membrane"/>
    <property type="evidence" value="ECO:0007669"/>
    <property type="project" value="UniProtKB-SubCell"/>
</dbReference>
<keyword evidence="7" id="KW-0072">Autophagy</keyword>
<protein>
    <recommendedName>
        <fullName evidence="4">Autophagy-related protein 2</fullName>
    </recommendedName>
</protein>
<evidence type="ECO:0000256" key="4">
    <source>
        <dbReference type="ARBA" id="ARBA00018070"/>
    </source>
</evidence>
<dbReference type="GO" id="GO:0034727">
    <property type="term" value="P:piecemeal microautophagy of the nucleus"/>
    <property type="evidence" value="ECO:0007669"/>
    <property type="project" value="TreeGrafter"/>
</dbReference>
<comment type="subcellular location">
    <subcellularLocation>
        <location evidence="1">Endoplasmic reticulum membrane</location>
        <topology evidence="1">Peripheral membrane protein</topology>
    </subcellularLocation>
    <subcellularLocation>
        <location evidence="2">Preautophagosomal structure membrane</location>
        <topology evidence="2">Peripheral membrane protein</topology>
    </subcellularLocation>
</comment>
<keyword evidence="6" id="KW-0256">Endoplasmic reticulum</keyword>
<dbReference type="Proteomes" id="UP000631114">
    <property type="component" value="Unassembled WGS sequence"/>
</dbReference>
<proteinExistence type="inferred from homology"/>
<dbReference type="GO" id="GO:0032266">
    <property type="term" value="F:phosphatidylinositol-3-phosphate binding"/>
    <property type="evidence" value="ECO:0007669"/>
    <property type="project" value="TreeGrafter"/>
</dbReference>
<dbReference type="GO" id="GO:0061908">
    <property type="term" value="C:phagophore"/>
    <property type="evidence" value="ECO:0007669"/>
    <property type="project" value="TreeGrafter"/>
</dbReference>
<dbReference type="OrthoDB" id="18982at2759"/>
<evidence type="ECO:0000256" key="10">
    <source>
        <dbReference type="ARBA" id="ARBA00024479"/>
    </source>
</evidence>
<accession>A0A835HSM2</accession>
<evidence type="ECO:0000313" key="13">
    <source>
        <dbReference type="Proteomes" id="UP000631114"/>
    </source>
</evidence>
<evidence type="ECO:0000256" key="1">
    <source>
        <dbReference type="ARBA" id="ARBA00004406"/>
    </source>
</evidence>
<evidence type="ECO:0000256" key="9">
    <source>
        <dbReference type="ARBA" id="ARBA00023136"/>
    </source>
</evidence>